<name>A0A0W1R412_9EURY</name>
<reference evidence="2 3" key="1">
    <citation type="submission" date="2015-12" db="EMBL/GenBank/DDBJ databases">
        <title>Haloprofundus marisrubri gen. nov., sp. nov., an extremely halophilic archaeon isolated from the Discovery deep brine-seawater interface in the Red Sea.</title>
        <authorList>
            <person name="Zhang G."/>
            <person name="Stingl U."/>
            <person name="Rashid M."/>
        </authorList>
    </citation>
    <scope>NUCLEOTIDE SEQUENCE [LARGE SCALE GENOMIC DNA]</scope>
    <source>
        <strain evidence="2 3">SB9</strain>
    </source>
</reference>
<evidence type="ECO:0000313" key="2">
    <source>
        <dbReference type="EMBL" id="KTG07959.1"/>
    </source>
</evidence>
<proteinExistence type="predicted"/>
<evidence type="ECO:0000313" key="3">
    <source>
        <dbReference type="Proteomes" id="UP000054387"/>
    </source>
</evidence>
<dbReference type="Proteomes" id="UP000054387">
    <property type="component" value="Unassembled WGS sequence"/>
</dbReference>
<comment type="caution">
    <text evidence="2">The sequence shown here is derived from an EMBL/GenBank/DDBJ whole genome shotgun (WGS) entry which is preliminary data.</text>
</comment>
<sequence>MRNAGVPNPHHSSRANELSQAMQSRCAAFDEAPLASYPPHPQKTIRRALSLVGAVFSQKNRSRSDDRLDS</sequence>
<dbReference type="EMBL" id="LOPU01000037">
    <property type="protein sequence ID" value="KTG07959.1"/>
    <property type="molecule type" value="Genomic_DNA"/>
</dbReference>
<dbReference type="AlphaFoldDB" id="A0A0W1R412"/>
<organism evidence="2 3">
    <name type="scientific">Haloprofundus marisrubri</name>
    <dbReference type="NCBI Taxonomy" id="1514971"/>
    <lineage>
        <taxon>Archaea</taxon>
        <taxon>Methanobacteriati</taxon>
        <taxon>Methanobacteriota</taxon>
        <taxon>Stenosarchaea group</taxon>
        <taxon>Halobacteria</taxon>
        <taxon>Halobacteriales</taxon>
        <taxon>Haloferacaceae</taxon>
        <taxon>Haloprofundus</taxon>
    </lineage>
</organism>
<accession>A0A0W1R412</accession>
<protein>
    <submittedName>
        <fullName evidence="2">Uncharacterized protein</fullName>
    </submittedName>
</protein>
<evidence type="ECO:0000256" key="1">
    <source>
        <dbReference type="SAM" id="MobiDB-lite"/>
    </source>
</evidence>
<keyword evidence="3" id="KW-1185">Reference proteome</keyword>
<feature type="region of interest" description="Disordered" evidence="1">
    <location>
        <begin position="1"/>
        <end position="24"/>
    </location>
</feature>
<gene>
    <name evidence="2" type="ORF">AUR64_01620</name>
</gene>